<dbReference type="HOGENOM" id="CLU_121823_2_0_9"/>
<dbReference type="SUPFAM" id="SSF50118">
    <property type="entry name" value="Cell growth inhibitor/plasmid maintenance toxic component"/>
    <property type="match status" value="1"/>
</dbReference>
<dbReference type="AlphaFoldDB" id="G2KW30"/>
<reference evidence="3 4" key="1">
    <citation type="journal article" date="2011" name="Microb. Cell Fact.">
        <title>Genomic analysis reveals Lactobacillus sanfranciscensis as stable element in traditional sourdoughs.</title>
        <authorList>
            <person name="Vogel R.F."/>
            <person name="Pavlovic M."/>
            <person name="Ehrmann M.A."/>
            <person name="Wiezer A."/>
            <person name="Liesegang H."/>
            <person name="Offschanka S."/>
            <person name="Voget S."/>
            <person name="Angelov A."/>
            <person name="Bocker G."/>
            <person name="Liebl W."/>
        </authorList>
    </citation>
    <scope>NUCLEOTIDE SEQUENCE [LARGE SCALE GENOMIC DNA]</scope>
    <source>
        <strain evidence="3 4">TMW 1.1304</strain>
    </source>
</reference>
<gene>
    <name evidence="3" type="ordered locus">LSA_13480</name>
</gene>
<dbReference type="RefSeq" id="WP_014082546.1">
    <property type="nucleotide sequence ID" value="NC_015978.1"/>
</dbReference>
<dbReference type="Pfam" id="PF02452">
    <property type="entry name" value="PemK_toxin"/>
    <property type="match status" value="1"/>
</dbReference>
<comment type="similarity">
    <text evidence="1">Belongs to the PemK/MazF family.</text>
</comment>
<dbReference type="Gene3D" id="2.30.30.110">
    <property type="match status" value="1"/>
</dbReference>
<evidence type="ECO:0000313" key="3">
    <source>
        <dbReference type="EMBL" id="AEN99701.1"/>
    </source>
</evidence>
<evidence type="ECO:0000256" key="2">
    <source>
        <dbReference type="ARBA" id="ARBA00022649"/>
    </source>
</evidence>
<accession>G2KW30</accession>
<dbReference type="GO" id="GO:0016075">
    <property type="term" value="P:rRNA catabolic process"/>
    <property type="evidence" value="ECO:0007669"/>
    <property type="project" value="TreeGrafter"/>
</dbReference>
<dbReference type="OrthoDB" id="9808744at2"/>
<name>G2KW30_FRUST</name>
<dbReference type="InterPro" id="IPR003477">
    <property type="entry name" value="PemK-like"/>
</dbReference>
<dbReference type="KEGG" id="lsn:LSA_13480"/>
<dbReference type="PANTHER" id="PTHR33988:SF3">
    <property type="entry name" value="ENDORIBONUCLEASE TOXIN CHPB-RELATED"/>
    <property type="match status" value="1"/>
</dbReference>
<proteinExistence type="inferred from homology"/>
<dbReference type="GO" id="GO:0004521">
    <property type="term" value="F:RNA endonuclease activity"/>
    <property type="evidence" value="ECO:0007669"/>
    <property type="project" value="TreeGrafter"/>
</dbReference>
<protein>
    <recommendedName>
        <fullName evidence="5">Type II toxin-antitoxin system PemK/MazF family toxin</fullName>
    </recommendedName>
</protein>
<dbReference type="Proteomes" id="UP000001285">
    <property type="component" value="Chromosome"/>
</dbReference>
<dbReference type="PANTHER" id="PTHR33988">
    <property type="entry name" value="ENDORIBONUCLEASE MAZF-RELATED"/>
    <property type="match status" value="1"/>
</dbReference>
<dbReference type="InterPro" id="IPR011067">
    <property type="entry name" value="Plasmid_toxin/cell-grow_inhib"/>
</dbReference>
<dbReference type="STRING" id="714313.LSA_13480"/>
<evidence type="ECO:0000256" key="1">
    <source>
        <dbReference type="ARBA" id="ARBA00007521"/>
    </source>
</evidence>
<dbReference type="GO" id="GO:0006402">
    <property type="term" value="P:mRNA catabolic process"/>
    <property type="evidence" value="ECO:0007669"/>
    <property type="project" value="TreeGrafter"/>
</dbReference>
<keyword evidence="4" id="KW-1185">Reference proteome</keyword>
<dbReference type="eggNOG" id="COG2337">
    <property type="taxonomic scope" value="Bacteria"/>
</dbReference>
<sequence>MTDEYIPKQKDIIYLDFDPQSGLEIKKRRPALVLSKGDYSERTGLVAVTPITHGQKNHVTSITVKGKEIDGYVNALQFYTFGFRTRHAQYVEKISNRVFIKVMNVIRQIF</sequence>
<keyword evidence="2" id="KW-1277">Toxin-antitoxin system</keyword>
<evidence type="ECO:0000313" key="4">
    <source>
        <dbReference type="Proteomes" id="UP000001285"/>
    </source>
</evidence>
<organism evidence="3 4">
    <name type="scientific">Fructilactobacillus sanfranciscensis (strain TMW 1.1304)</name>
    <name type="common">Lactobacillus sanfranciscensis</name>
    <dbReference type="NCBI Taxonomy" id="714313"/>
    <lineage>
        <taxon>Bacteria</taxon>
        <taxon>Bacillati</taxon>
        <taxon>Bacillota</taxon>
        <taxon>Bacilli</taxon>
        <taxon>Lactobacillales</taxon>
        <taxon>Lactobacillaceae</taxon>
        <taxon>Fructilactobacillus</taxon>
    </lineage>
</organism>
<dbReference type="GO" id="GO:0003677">
    <property type="term" value="F:DNA binding"/>
    <property type="evidence" value="ECO:0007669"/>
    <property type="project" value="InterPro"/>
</dbReference>
<dbReference type="EMBL" id="CP002461">
    <property type="protein sequence ID" value="AEN99701.1"/>
    <property type="molecule type" value="Genomic_DNA"/>
</dbReference>
<evidence type="ECO:0008006" key="5">
    <source>
        <dbReference type="Google" id="ProtNLM"/>
    </source>
</evidence>